<keyword evidence="4" id="KW-1185">Reference proteome</keyword>
<dbReference type="SUPFAM" id="SSF48452">
    <property type="entry name" value="TPR-like"/>
    <property type="match status" value="1"/>
</dbReference>
<dbReference type="OrthoDB" id="2423701at2759"/>
<proteinExistence type="predicted"/>
<dbReference type="PANTHER" id="PTHR22904:SF523">
    <property type="entry name" value="STRESS-INDUCED-PHOSPHOPROTEIN 1"/>
    <property type="match status" value="1"/>
</dbReference>
<evidence type="ECO:0008006" key="5">
    <source>
        <dbReference type="Google" id="ProtNLM"/>
    </source>
</evidence>
<gene>
    <name evidence="3" type="ORF">J3R30DRAFT_3703667</name>
</gene>
<accession>A0A9W9DMY9</accession>
<protein>
    <recommendedName>
        <fullName evidence="5">TPR-like protein</fullName>
    </recommendedName>
</protein>
<organism evidence="3 4">
    <name type="scientific">Lentinula aciculospora</name>
    <dbReference type="NCBI Taxonomy" id="153920"/>
    <lineage>
        <taxon>Eukaryota</taxon>
        <taxon>Fungi</taxon>
        <taxon>Dikarya</taxon>
        <taxon>Basidiomycota</taxon>
        <taxon>Agaricomycotina</taxon>
        <taxon>Agaricomycetes</taxon>
        <taxon>Agaricomycetidae</taxon>
        <taxon>Agaricales</taxon>
        <taxon>Marasmiineae</taxon>
        <taxon>Omphalotaceae</taxon>
        <taxon>Lentinula</taxon>
    </lineage>
</organism>
<dbReference type="PANTHER" id="PTHR22904">
    <property type="entry name" value="TPR REPEAT CONTAINING PROTEIN"/>
    <property type="match status" value="1"/>
</dbReference>
<dbReference type="AlphaFoldDB" id="A0A9W9DMY9"/>
<sequence>MSDDAKKLKDEGNAFFAKKQYLEAYARYSEGILLDANNAILYANRAACRIAMNQYMDAMEDARKLVSRQATEIDPKYPKAWYRLASALEGMGQHGPSVSMYEKTLEVLSQLPSPSMQLTKDCEVNLSRARRAAVPQTNMPANAVEVQIDSGLLPWQAAQKILSDTKHVVRSSAWSIFFANKDFTNASEKMNEMKRADTSNGLRTVQARLGSLQDITNAILRDSRVFRVQESDFLPRLNDQISFERNHWNGWSPETGPEMLQEKAIERLKKEGWDGLRPALTHNIRHWVIVGFITARLGGNYAFVVECHRNALSMINWGQQVWKNVPQAKRGVWNMYLNSLTGASYRDKNNLELLETIYEEADAILQDLEKNPYHPKDYDDPNPGFVLSFFDNIKGNALACKALYHNMIGEVGKDRTANTVGEHYISAMELYILAAACLPEDDENHPWYLNCAYNFMEIANVQPSLVMDILERIRISVPKMRKIWCQNPQLTKKDREEVYAKLLRIEKCAKSLIAQKMMTFEGPFDWPQVKSL</sequence>
<evidence type="ECO:0000313" key="4">
    <source>
        <dbReference type="Proteomes" id="UP001150266"/>
    </source>
</evidence>
<reference evidence="3" key="1">
    <citation type="submission" date="2022-08" db="EMBL/GenBank/DDBJ databases">
        <title>A Global Phylogenomic Analysis of the Shiitake Genus Lentinula.</title>
        <authorList>
            <consortium name="DOE Joint Genome Institute"/>
            <person name="Sierra-Patev S."/>
            <person name="Min B."/>
            <person name="Naranjo-Ortiz M."/>
            <person name="Looney B."/>
            <person name="Konkel Z."/>
            <person name="Slot J.C."/>
            <person name="Sakamoto Y."/>
            <person name="Steenwyk J.L."/>
            <person name="Rokas A."/>
            <person name="Carro J."/>
            <person name="Camarero S."/>
            <person name="Ferreira P."/>
            <person name="Molpeceres G."/>
            <person name="Ruiz-Duenas F.J."/>
            <person name="Serrano A."/>
            <person name="Henrissat B."/>
            <person name="Drula E."/>
            <person name="Hughes K.W."/>
            <person name="Mata J.L."/>
            <person name="Ishikawa N.K."/>
            <person name="Vargas-Isla R."/>
            <person name="Ushijima S."/>
            <person name="Smith C.A."/>
            <person name="Ahrendt S."/>
            <person name="Andreopoulos W."/>
            <person name="He G."/>
            <person name="Labutti K."/>
            <person name="Lipzen A."/>
            <person name="Ng V."/>
            <person name="Riley R."/>
            <person name="Sandor L."/>
            <person name="Barry K."/>
            <person name="Martinez A.T."/>
            <person name="Xiao Y."/>
            <person name="Gibbons J.G."/>
            <person name="Terashima K."/>
            <person name="Grigoriev I.V."/>
            <person name="Hibbett D.S."/>
        </authorList>
    </citation>
    <scope>NUCLEOTIDE SEQUENCE</scope>
    <source>
        <strain evidence="3">JLM2183</strain>
    </source>
</reference>
<keyword evidence="1" id="KW-0677">Repeat</keyword>
<evidence type="ECO:0000256" key="1">
    <source>
        <dbReference type="ARBA" id="ARBA00022737"/>
    </source>
</evidence>
<dbReference type="SMART" id="SM00028">
    <property type="entry name" value="TPR"/>
    <property type="match status" value="3"/>
</dbReference>
<name>A0A9W9DMY9_9AGAR</name>
<dbReference type="Gene3D" id="1.25.40.10">
    <property type="entry name" value="Tetratricopeptide repeat domain"/>
    <property type="match status" value="1"/>
</dbReference>
<dbReference type="InterPro" id="IPR019734">
    <property type="entry name" value="TPR_rpt"/>
</dbReference>
<keyword evidence="2" id="KW-0802">TPR repeat</keyword>
<dbReference type="EMBL" id="JAOTPV010000010">
    <property type="protein sequence ID" value="KAJ4477334.1"/>
    <property type="molecule type" value="Genomic_DNA"/>
</dbReference>
<dbReference type="Proteomes" id="UP001150266">
    <property type="component" value="Unassembled WGS sequence"/>
</dbReference>
<comment type="caution">
    <text evidence="3">The sequence shown here is derived from an EMBL/GenBank/DDBJ whole genome shotgun (WGS) entry which is preliminary data.</text>
</comment>
<evidence type="ECO:0000313" key="3">
    <source>
        <dbReference type="EMBL" id="KAJ4477334.1"/>
    </source>
</evidence>
<dbReference type="InterPro" id="IPR011990">
    <property type="entry name" value="TPR-like_helical_dom_sf"/>
</dbReference>
<evidence type="ECO:0000256" key="2">
    <source>
        <dbReference type="ARBA" id="ARBA00022803"/>
    </source>
</evidence>
<dbReference type="GO" id="GO:0051879">
    <property type="term" value="F:Hsp90 protein binding"/>
    <property type="evidence" value="ECO:0007669"/>
    <property type="project" value="TreeGrafter"/>
</dbReference>